<organism evidence="2 3">
    <name type="scientific">Chryseobacterium taihuense</name>
    <dbReference type="NCBI Taxonomy" id="1141221"/>
    <lineage>
        <taxon>Bacteria</taxon>
        <taxon>Pseudomonadati</taxon>
        <taxon>Bacteroidota</taxon>
        <taxon>Flavobacteriia</taxon>
        <taxon>Flavobacteriales</taxon>
        <taxon>Weeksellaceae</taxon>
        <taxon>Chryseobacterium group</taxon>
        <taxon>Chryseobacterium</taxon>
    </lineage>
</organism>
<dbReference type="Proteomes" id="UP000199242">
    <property type="component" value="Unassembled WGS sequence"/>
</dbReference>
<keyword evidence="3" id="KW-1185">Reference proteome</keyword>
<keyword evidence="1" id="KW-1133">Transmembrane helix</keyword>
<gene>
    <name evidence="2" type="ORF">SAMN05216273_11522</name>
</gene>
<sequence>MKIHLFIFALLIAGFVICNLFFAVNDDRLNTLINIIYASILFGYISFMAFILLKKMKK</sequence>
<feature type="transmembrane region" description="Helical" evidence="1">
    <location>
        <begin position="33"/>
        <end position="53"/>
    </location>
</feature>
<proteinExistence type="predicted"/>
<keyword evidence="1" id="KW-0812">Transmembrane</keyword>
<evidence type="ECO:0000313" key="2">
    <source>
        <dbReference type="EMBL" id="SDM15931.1"/>
    </source>
</evidence>
<protein>
    <submittedName>
        <fullName evidence="2">Uncharacterized protein</fullName>
    </submittedName>
</protein>
<comment type="caution">
    <text evidence="2">The sequence shown here is derived from an EMBL/GenBank/DDBJ whole genome shotgun (WGS) entry which is preliminary data.</text>
</comment>
<accession>A0ABY0QZI2</accession>
<evidence type="ECO:0000256" key="1">
    <source>
        <dbReference type="SAM" id="Phobius"/>
    </source>
</evidence>
<evidence type="ECO:0000313" key="3">
    <source>
        <dbReference type="Proteomes" id="UP000199242"/>
    </source>
</evidence>
<keyword evidence="1" id="KW-0472">Membrane</keyword>
<dbReference type="EMBL" id="FNHD01000015">
    <property type="protein sequence ID" value="SDM15931.1"/>
    <property type="molecule type" value="Genomic_DNA"/>
</dbReference>
<reference evidence="2 3" key="1">
    <citation type="submission" date="2016-10" db="EMBL/GenBank/DDBJ databases">
        <authorList>
            <person name="Varghese N."/>
            <person name="Submissions S."/>
        </authorList>
    </citation>
    <scope>NUCLEOTIDE SEQUENCE [LARGE SCALE GENOMIC DNA]</scope>
    <source>
        <strain evidence="2 3">CGMCC 1.10941</strain>
    </source>
</reference>
<name>A0ABY0QZI2_9FLAO</name>